<keyword evidence="8 9" id="KW-0472">Membrane</keyword>
<evidence type="ECO:0000256" key="2">
    <source>
        <dbReference type="ARBA" id="ARBA00009904"/>
    </source>
</evidence>
<feature type="transmembrane region" description="Helical" evidence="9">
    <location>
        <begin position="793"/>
        <end position="816"/>
    </location>
</feature>
<dbReference type="Pfam" id="PF01496">
    <property type="entry name" value="V_ATPase_I"/>
    <property type="match status" value="1"/>
</dbReference>
<dbReference type="OrthoDB" id="10264220at2759"/>
<keyword evidence="12" id="KW-1185">Reference proteome</keyword>
<evidence type="ECO:0000256" key="10">
    <source>
        <dbReference type="SAM" id="MobiDB-lite"/>
    </source>
</evidence>
<reference evidence="12" key="1">
    <citation type="submission" date="2016-05" db="EMBL/GenBank/DDBJ databases">
        <title>Comparative genomics of biotechnologically important yeasts.</title>
        <authorList>
            <consortium name="DOE Joint Genome Institute"/>
            <person name="Riley R."/>
            <person name="Haridas S."/>
            <person name="Wolfe K.H."/>
            <person name="Lopes M.R."/>
            <person name="Hittinger C.T."/>
            <person name="Goker M."/>
            <person name="Salamov A."/>
            <person name="Wisecaver J."/>
            <person name="Long T.M."/>
            <person name="Aerts A.L."/>
            <person name="Barry K."/>
            <person name="Choi C."/>
            <person name="Clum A."/>
            <person name="Coughlan A.Y."/>
            <person name="Deshpande S."/>
            <person name="Douglass A.P."/>
            <person name="Hanson S.J."/>
            <person name="Klenk H.-P."/>
            <person name="Labutti K."/>
            <person name="Lapidus A."/>
            <person name="Lindquist E."/>
            <person name="Lipzen A."/>
            <person name="Meier-Kolthoff J.P."/>
            <person name="Ohm R.A."/>
            <person name="Otillar R.P."/>
            <person name="Pangilinan J."/>
            <person name="Peng Y."/>
            <person name="Rokas A."/>
            <person name="Rosa C.A."/>
            <person name="Scheuner C."/>
            <person name="Sibirny A.A."/>
            <person name="Slot J.C."/>
            <person name="Stielow J.B."/>
            <person name="Sun H."/>
            <person name="Kurtzman C.P."/>
            <person name="Blackwell M."/>
            <person name="Grigoriev I.V."/>
            <person name="Jeffries T.W."/>
        </authorList>
    </citation>
    <scope>NUCLEOTIDE SEQUENCE [LARGE SCALE GENOMIC DNA]</scope>
    <source>
        <strain evidence="12">NRRL Y-2460</strain>
    </source>
</reference>
<dbReference type="AlphaFoldDB" id="A0A1E4U3C6"/>
<feature type="transmembrane region" description="Helical" evidence="9">
    <location>
        <begin position="627"/>
        <end position="648"/>
    </location>
</feature>
<feature type="transmembrane region" description="Helical" evidence="9">
    <location>
        <begin position="689"/>
        <end position="707"/>
    </location>
</feature>
<feature type="region of interest" description="Disordered" evidence="10">
    <location>
        <begin position="196"/>
        <end position="224"/>
    </location>
</feature>
<dbReference type="PANTHER" id="PTHR11629">
    <property type="entry name" value="VACUOLAR PROTON ATPASES"/>
    <property type="match status" value="1"/>
</dbReference>
<evidence type="ECO:0000256" key="7">
    <source>
        <dbReference type="ARBA" id="ARBA00023065"/>
    </source>
</evidence>
<gene>
    <name evidence="11" type="ORF">PACTADRAFT_184905</name>
</gene>
<keyword evidence="7 9" id="KW-0406">Ion transport</keyword>
<dbReference type="PIRSF" id="PIRSF001293">
    <property type="entry name" value="ATP6V0A1"/>
    <property type="match status" value="1"/>
</dbReference>
<feature type="transmembrane region" description="Helical" evidence="9">
    <location>
        <begin position="473"/>
        <end position="498"/>
    </location>
</feature>
<dbReference type="InterPro" id="IPR026028">
    <property type="entry name" value="V-type_ATPase_116kDa_su_euka"/>
</dbReference>
<protein>
    <recommendedName>
        <fullName evidence="9">V-type proton ATPase subunit a</fullName>
    </recommendedName>
</protein>
<dbReference type="InterPro" id="IPR002490">
    <property type="entry name" value="V-ATPase_116kDa_su"/>
</dbReference>
<proteinExistence type="inferred from homology"/>
<accession>A0A1E4U3C6</accession>
<evidence type="ECO:0000256" key="6">
    <source>
        <dbReference type="ARBA" id="ARBA00022989"/>
    </source>
</evidence>
<dbReference type="GO" id="GO:0051117">
    <property type="term" value="F:ATPase binding"/>
    <property type="evidence" value="ECO:0007669"/>
    <property type="project" value="TreeGrafter"/>
</dbReference>
<keyword evidence="5 9" id="KW-0375">Hydrogen ion transport</keyword>
<evidence type="ECO:0000313" key="11">
    <source>
        <dbReference type="EMBL" id="ODV98513.1"/>
    </source>
</evidence>
<evidence type="ECO:0000256" key="8">
    <source>
        <dbReference type="ARBA" id="ARBA00023136"/>
    </source>
</evidence>
<evidence type="ECO:0000256" key="4">
    <source>
        <dbReference type="ARBA" id="ARBA00022692"/>
    </source>
</evidence>
<evidence type="ECO:0000256" key="1">
    <source>
        <dbReference type="ARBA" id="ARBA00004141"/>
    </source>
</evidence>
<sequence>MADSREAIFRSAEMSLVQLYVASEISRDVVFLLGELGTIQFRDLNKDINIFQRSFVKEIRKLDNLDRQLRYLQRTIERHHSVELVETPRGLYRSPINHPTSSDIEALVAEVELGEQRIQGLDTNFEKFKLKLSNLMENRDVLRSCMDFFENTNVYDIERNNDVPNGSLNDLNTSLDENEGLLVLQESIEEGLGPIALNGDDDDDPDHLGHHGHGLSNGHANGVGGASGTGNAGLGMLSSMNLIAGSINRDKYILLEQILWRTLRGNLFITHMPLENPYINVKTKEEEFKDTFIIFTHGENLIRKCKRIIESLDGSTFNVESNQQIFNEELNSLKIRIDDIQEVIRNTENALNVELSAIASKLEDWKITTTKEKAIYATLNKFNYDQTRRCLIAEGWVPKVDLPIVKNALRDVTERSGTSVSSVINELQTNRTAPTFHRTNKFTAAFQAIVDAYGVATYQEVNPGLATVITFPFMFAIMFGDIGHGLIVTLAASSLIIFENKIALMKRDEIFDMAYSGRYIILLMGLFSMYTGFLYNDIFSRTMTLFKSGWEWPKSFSAGETVEATQVGVYPFGLDYNWHGTENNLLFSNSYKMKLSILMGFSHMTYSLMFSLVNYRFFKSRIDIIGNFIPGVLFMQSIFGYLSLTIVYKWCVNWISIGKQPPGLLNMLINMFLSPGTIDVPLYPGQKGIQVLLVLIALVCVPWLLLYKPLMLRYQNNKSVALGYQDLSHERSEQRLSNVNEENLDDEFFVIQDFAEDEAAEPFNFGDVMIHQVIHTIEFCLNCVSHTASYLRLWALSLAHNQLSSVLWSMTIANSFGMTGNFGVFMTVVLFGMWFVLTVCILVIMEGTSAMLHSLRLHWVEAMSKFFEGEGYPYEPFSFKNILENEVMEL</sequence>
<dbReference type="GO" id="GO:0070273">
    <property type="term" value="F:phosphatidylinositol-4-phosphate binding"/>
    <property type="evidence" value="ECO:0007669"/>
    <property type="project" value="EnsemblFungi"/>
</dbReference>
<dbReference type="PANTHER" id="PTHR11629:SF59">
    <property type="entry name" value="V-TYPE PROTON ATPASE SUBUNIT A, GOLGI ISOFORM"/>
    <property type="match status" value="1"/>
</dbReference>
<evidence type="ECO:0000256" key="9">
    <source>
        <dbReference type="RuleBase" id="RU361189"/>
    </source>
</evidence>
<dbReference type="GO" id="GO:0007035">
    <property type="term" value="P:vacuolar acidification"/>
    <property type="evidence" value="ECO:0007669"/>
    <property type="project" value="EnsemblFungi"/>
</dbReference>
<dbReference type="Proteomes" id="UP000094236">
    <property type="component" value="Unassembled WGS sequence"/>
</dbReference>
<dbReference type="EMBL" id="KV454011">
    <property type="protein sequence ID" value="ODV98513.1"/>
    <property type="molecule type" value="Genomic_DNA"/>
</dbReference>
<comment type="function">
    <text evidence="9">Essential component of the vacuolar proton pump (V-ATPase), a multimeric enzyme that catalyzes the translocation of protons across the membranes. Required for assembly and activity of the V-ATPase.</text>
</comment>
<dbReference type="GO" id="GO:0046961">
    <property type="term" value="F:proton-transporting ATPase activity, rotational mechanism"/>
    <property type="evidence" value="ECO:0007669"/>
    <property type="project" value="EnsemblFungi"/>
</dbReference>
<evidence type="ECO:0000256" key="3">
    <source>
        <dbReference type="ARBA" id="ARBA00022448"/>
    </source>
</evidence>
<evidence type="ECO:0000256" key="5">
    <source>
        <dbReference type="ARBA" id="ARBA00022781"/>
    </source>
</evidence>
<name>A0A1E4U3C6_PACTA</name>
<feature type="transmembrane region" description="Helical" evidence="9">
    <location>
        <begin position="519"/>
        <end position="536"/>
    </location>
</feature>
<dbReference type="GO" id="GO:0000329">
    <property type="term" value="C:fungal-type vacuole membrane"/>
    <property type="evidence" value="ECO:0007669"/>
    <property type="project" value="TreeGrafter"/>
</dbReference>
<dbReference type="GO" id="GO:0005794">
    <property type="term" value="C:Golgi apparatus"/>
    <property type="evidence" value="ECO:0007669"/>
    <property type="project" value="EnsemblFungi"/>
</dbReference>
<dbReference type="GO" id="GO:0000220">
    <property type="term" value="C:vacuolar proton-transporting V-type ATPase, V0 domain"/>
    <property type="evidence" value="ECO:0007669"/>
    <property type="project" value="EnsemblFungi"/>
</dbReference>
<comment type="similarity">
    <text evidence="2 9">Belongs to the V-ATPase 116 kDa subunit family.</text>
</comment>
<keyword evidence="4 9" id="KW-0812">Transmembrane</keyword>
<keyword evidence="3 9" id="KW-0813">Transport</keyword>
<dbReference type="STRING" id="669874.A0A1E4U3C6"/>
<dbReference type="GO" id="GO:0005770">
    <property type="term" value="C:late endosome"/>
    <property type="evidence" value="ECO:0007669"/>
    <property type="project" value="EnsemblFungi"/>
</dbReference>
<feature type="transmembrane region" description="Helical" evidence="9">
    <location>
        <begin position="595"/>
        <end position="615"/>
    </location>
</feature>
<feature type="transmembrane region" description="Helical" evidence="9">
    <location>
        <begin position="822"/>
        <end position="845"/>
    </location>
</feature>
<evidence type="ECO:0000313" key="12">
    <source>
        <dbReference type="Proteomes" id="UP000094236"/>
    </source>
</evidence>
<comment type="subcellular location">
    <subcellularLocation>
        <location evidence="1">Membrane</location>
        <topology evidence="1">Multi-pass membrane protein</topology>
    </subcellularLocation>
</comment>
<keyword evidence="6 9" id="KW-1133">Transmembrane helix</keyword>
<organism evidence="11 12">
    <name type="scientific">Pachysolen tannophilus NRRL Y-2460</name>
    <dbReference type="NCBI Taxonomy" id="669874"/>
    <lineage>
        <taxon>Eukaryota</taxon>
        <taxon>Fungi</taxon>
        <taxon>Dikarya</taxon>
        <taxon>Ascomycota</taxon>
        <taxon>Saccharomycotina</taxon>
        <taxon>Pichiomycetes</taxon>
        <taxon>Pachysolenaceae</taxon>
        <taxon>Pachysolen</taxon>
    </lineage>
</organism>